<sequence length="231" mass="25371">MPFGLPARLFKRSTKTRKKPRRDEPLEQGWTENLDYVDPVLLPAPQIHALADDQSFRGSLPRGGGPYPPSVIPPPVAASHISHPEDLTEIDYGHGDGARSDADFSPPGRRREEDPYSHGRRRSRSRGKNRTRRTRVPDIVIHPPSNASLSRAGSPGPLPVPPPIVRGASFGKSGSRFAETRSIPQYAPSHDLDRDLDQPGVHALDYAYPDQARSGDDPRAARIVTNGHAQD</sequence>
<protein>
    <submittedName>
        <fullName evidence="1">Uncharacterized protein</fullName>
    </submittedName>
</protein>
<keyword evidence="2" id="KW-1185">Reference proteome</keyword>
<gene>
    <name evidence="1" type="ORF">FA95DRAFT_1554371</name>
</gene>
<dbReference type="EMBL" id="MU275851">
    <property type="protein sequence ID" value="KAI0051550.1"/>
    <property type="molecule type" value="Genomic_DNA"/>
</dbReference>
<proteinExistence type="predicted"/>
<reference evidence="1" key="2">
    <citation type="journal article" date="2022" name="New Phytol.">
        <title>Evolutionary transition to the ectomycorrhizal habit in the genomes of a hyperdiverse lineage of mushroom-forming fungi.</title>
        <authorList>
            <person name="Looney B."/>
            <person name="Miyauchi S."/>
            <person name="Morin E."/>
            <person name="Drula E."/>
            <person name="Courty P.E."/>
            <person name="Kohler A."/>
            <person name="Kuo A."/>
            <person name="LaButti K."/>
            <person name="Pangilinan J."/>
            <person name="Lipzen A."/>
            <person name="Riley R."/>
            <person name="Andreopoulos W."/>
            <person name="He G."/>
            <person name="Johnson J."/>
            <person name="Nolan M."/>
            <person name="Tritt A."/>
            <person name="Barry K.W."/>
            <person name="Grigoriev I.V."/>
            <person name="Nagy L.G."/>
            <person name="Hibbett D."/>
            <person name="Henrissat B."/>
            <person name="Matheny P.B."/>
            <person name="Labbe J."/>
            <person name="Martin F.M."/>
        </authorList>
    </citation>
    <scope>NUCLEOTIDE SEQUENCE</scope>
    <source>
        <strain evidence="1">FP105234-sp</strain>
    </source>
</reference>
<evidence type="ECO:0000313" key="1">
    <source>
        <dbReference type="EMBL" id="KAI0051550.1"/>
    </source>
</evidence>
<name>A0ACB8S663_9AGAM</name>
<accession>A0ACB8S663</accession>
<evidence type="ECO:0000313" key="2">
    <source>
        <dbReference type="Proteomes" id="UP000814033"/>
    </source>
</evidence>
<dbReference type="Proteomes" id="UP000814033">
    <property type="component" value="Unassembled WGS sequence"/>
</dbReference>
<organism evidence="1 2">
    <name type="scientific">Auriscalpium vulgare</name>
    <dbReference type="NCBI Taxonomy" id="40419"/>
    <lineage>
        <taxon>Eukaryota</taxon>
        <taxon>Fungi</taxon>
        <taxon>Dikarya</taxon>
        <taxon>Basidiomycota</taxon>
        <taxon>Agaricomycotina</taxon>
        <taxon>Agaricomycetes</taxon>
        <taxon>Russulales</taxon>
        <taxon>Auriscalpiaceae</taxon>
        <taxon>Auriscalpium</taxon>
    </lineage>
</organism>
<reference evidence="1" key="1">
    <citation type="submission" date="2021-02" db="EMBL/GenBank/DDBJ databases">
        <authorList>
            <consortium name="DOE Joint Genome Institute"/>
            <person name="Ahrendt S."/>
            <person name="Looney B.P."/>
            <person name="Miyauchi S."/>
            <person name="Morin E."/>
            <person name="Drula E."/>
            <person name="Courty P.E."/>
            <person name="Chicoki N."/>
            <person name="Fauchery L."/>
            <person name="Kohler A."/>
            <person name="Kuo A."/>
            <person name="Labutti K."/>
            <person name="Pangilinan J."/>
            <person name="Lipzen A."/>
            <person name="Riley R."/>
            <person name="Andreopoulos W."/>
            <person name="He G."/>
            <person name="Johnson J."/>
            <person name="Barry K.W."/>
            <person name="Grigoriev I.V."/>
            <person name="Nagy L."/>
            <person name="Hibbett D."/>
            <person name="Henrissat B."/>
            <person name="Matheny P.B."/>
            <person name="Labbe J."/>
            <person name="Martin F."/>
        </authorList>
    </citation>
    <scope>NUCLEOTIDE SEQUENCE</scope>
    <source>
        <strain evidence="1">FP105234-sp</strain>
    </source>
</reference>
<comment type="caution">
    <text evidence="1">The sequence shown here is derived from an EMBL/GenBank/DDBJ whole genome shotgun (WGS) entry which is preliminary data.</text>
</comment>